<dbReference type="PANTHER" id="PTHR30313">
    <property type="entry name" value="DNA PRIMASE"/>
    <property type="match status" value="1"/>
</dbReference>
<feature type="coiled-coil region" evidence="13">
    <location>
        <begin position="573"/>
        <end position="600"/>
    </location>
</feature>
<keyword evidence="4 12" id="KW-0548">Nucleotidyltransferase</keyword>
<dbReference type="Gene3D" id="3.90.980.10">
    <property type="entry name" value="DNA primase, catalytic core, N-terminal domain"/>
    <property type="match status" value="1"/>
</dbReference>
<dbReference type="InterPro" id="IPR034151">
    <property type="entry name" value="TOPRIM_DnaG_bac"/>
</dbReference>
<evidence type="ECO:0000256" key="2">
    <source>
        <dbReference type="ARBA" id="ARBA00022515"/>
    </source>
</evidence>
<dbReference type="SUPFAM" id="SSF57783">
    <property type="entry name" value="Zinc beta-ribbon"/>
    <property type="match status" value="1"/>
</dbReference>
<protein>
    <recommendedName>
        <fullName evidence="12">DNA primase</fullName>
        <ecNumber evidence="12">2.7.7.101</ecNumber>
    </recommendedName>
</protein>
<organism evidence="15 16">
    <name type="scientific">Candidatus Phytoplasma pruni</name>
    <dbReference type="NCBI Taxonomy" id="479893"/>
    <lineage>
        <taxon>Bacteria</taxon>
        <taxon>Bacillati</taxon>
        <taxon>Mycoplasmatota</taxon>
        <taxon>Mollicutes</taxon>
        <taxon>Acholeplasmatales</taxon>
        <taxon>Acholeplasmataceae</taxon>
        <taxon>Candidatus Phytoplasma</taxon>
        <taxon>16SrIII (X-disease group)</taxon>
    </lineage>
</organism>
<dbReference type="InterPro" id="IPR036977">
    <property type="entry name" value="DNA_primase_Znf_CHC2"/>
</dbReference>
<dbReference type="GO" id="GO:0006269">
    <property type="term" value="P:DNA replication, synthesis of primer"/>
    <property type="evidence" value="ECO:0007669"/>
    <property type="project" value="UniProtKB-UniRule"/>
</dbReference>
<dbReference type="InterPro" id="IPR030846">
    <property type="entry name" value="DnaG_bac"/>
</dbReference>
<evidence type="ECO:0000256" key="5">
    <source>
        <dbReference type="ARBA" id="ARBA00022705"/>
    </source>
</evidence>
<dbReference type="STRING" id="479893.CPX_001434"/>
<dbReference type="Pfam" id="PF08275">
    <property type="entry name" value="DNAG_N"/>
    <property type="match status" value="1"/>
</dbReference>
<evidence type="ECO:0000256" key="4">
    <source>
        <dbReference type="ARBA" id="ARBA00022695"/>
    </source>
</evidence>
<dbReference type="Proteomes" id="UP000037386">
    <property type="component" value="Unassembled WGS sequence"/>
</dbReference>
<dbReference type="InterPro" id="IPR002694">
    <property type="entry name" value="Znf_CHC2"/>
</dbReference>
<keyword evidence="8 12" id="KW-0862">Zinc</keyword>
<dbReference type="NCBIfam" id="TIGR01391">
    <property type="entry name" value="dnaG"/>
    <property type="match status" value="1"/>
</dbReference>
<dbReference type="GO" id="GO:0008270">
    <property type="term" value="F:zinc ion binding"/>
    <property type="evidence" value="ECO:0007669"/>
    <property type="project" value="UniProtKB-UniRule"/>
</dbReference>
<evidence type="ECO:0000313" key="15">
    <source>
        <dbReference type="EMBL" id="KOR75559.1"/>
    </source>
</evidence>
<evidence type="ECO:0000256" key="11">
    <source>
        <dbReference type="ARBA" id="ARBA00023163"/>
    </source>
</evidence>
<keyword evidence="5 12" id="KW-0235">DNA replication</keyword>
<name>A0A0M1N0S3_9MOLU</name>
<evidence type="ECO:0000256" key="12">
    <source>
        <dbReference type="HAMAP-Rule" id="MF_00974"/>
    </source>
</evidence>
<dbReference type="GO" id="GO:1990077">
    <property type="term" value="C:primosome complex"/>
    <property type="evidence" value="ECO:0007669"/>
    <property type="project" value="UniProtKB-KW"/>
</dbReference>
<dbReference type="Pfam" id="PF13155">
    <property type="entry name" value="Toprim_2"/>
    <property type="match status" value="1"/>
</dbReference>
<dbReference type="RefSeq" id="WP_053521389.1">
    <property type="nucleotide sequence ID" value="NZ_LHCF01000004.1"/>
</dbReference>
<dbReference type="GO" id="GO:0003677">
    <property type="term" value="F:DNA binding"/>
    <property type="evidence" value="ECO:0007669"/>
    <property type="project" value="UniProtKB-KW"/>
</dbReference>
<dbReference type="InterPro" id="IPR050219">
    <property type="entry name" value="DnaG_primase"/>
</dbReference>
<dbReference type="EC" id="2.7.7.101" evidence="12"/>
<gene>
    <name evidence="12 15" type="primary">dnaG</name>
    <name evidence="15" type="ORF">CPX_001434</name>
</gene>
<comment type="cofactor">
    <cofactor evidence="12">
        <name>Zn(2+)</name>
        <dbReference type="ChEBI" id="CHEBI:29105"/>
    </cofactor>
    <text evidence="12">Binds 1 zinc ion per monomer.</text>
</comment>
<feature type="zinc finger region" description="CHC2-type" evidence="12">
    <location>
        <begin position="40"/>
        <end position="64"/>
    </location>
</feature>
<evidence type="ECO:0000256" key="3">
    <source>
        <dbReference type="ARBA" id="ARBA00022679"/>
    </source>
</evidence>
<dbReference type="AlphaFoldDB" id="A0A0M1N0S3"/>
<dbReference type="SMART" id="SM00400">
    <property type="entry name" value="ZnF_CHCC"/>
    <property type="match status" value="1"/>
</dbReference>
<comment type="function">
    <text evidence="12">RNA polymerase that catalyzes the synthesis of short RNA molecules used as primers for DNA polymerase during DNA replication.</text>
</comment>
<evidence type="ECO:0000313" key="16">
    <source>
        <dbReference type="Proteomes" id="UP000037386"/>
    </source>
</evidence>
<dbReference type="InterPro" id="IPR006295">
    <property type="entry name" value="DNA_primase_DnaG"/>
</dbReference>
<dbReference type="GO" id="GO:0000428">
    <property type="term" value="C:DNA-directed RNA polymerase complex"/>
    <property type="evidence" value="ECO:0007669"/>
    <property type="project" value="UniProtKB-KW"/>
</dbReference>
<dbReference type="SMART" id="SM00493">
    <property type="entry name" value="TOPRIM"/>
    <property type="match status" value="1"/>
</dbReference>
<dbReference type="PATRIC" id="fig|479893.3.peg.218"/>
<dbReference type="SUPFAM" id="SSF56731">
    <property type="entry name" value="DNA primase core"/>
    <property type="match status" value="1"/>
</dbReference>
<comment type="catalytic activity">
    <reaction evidence="12">
        <text>ssDNA + n NTP = ssDNA/pppN(pN)n-1 hybrid + (n-1) diphosphate.</text>
        <dbReference type="EC" id="2.7.7.101"/>
    </reaction>
</comment>
<evidence type="ECO:0000256" key="9">
    <source>
        <dbReference type="ARBA" id="ARBA00022842"/>
    </source>
</evidence>
<evidence type="ECO:0000256" key="13">
    <source>
        <dbReference type="SAM" id="Coils"/>
    </source>
</evidence>
<dbReference type="HAMAP" id="MF_00974">
    <property type="entry name" value="DNA_primase_DnaG"/>
    <property type="match status" value="1"/>
</dbReference>
<dbReference type="CDD" id="cd03364">
    <property type="entry name" value="TOPRIM_DnaG_primases"/>
    <property type="match status" value="1"/>
</dbReference>
<keyword evidence="11 12" id="KW-0804">Transcription</keyword>
<dbReference type="Pfam" id="PF01807">
    <property type="entry name" value="Zn_ribbon_DnaG"/>
    <property type="match status" value="1"/>
</dbReference>
<evidence type="ECO:0000256" key="10">
    <source>
        <dbReference type="ARBA" id="ARBA00023125"/>
    </source>
</evidence>
<keyword evidence="7 12" id="KW-0863">Zinc-finger</keyword>
<dbReference type="Gene3D" id="3.90.580.10">
    <property type="entry name" value="Zinc finger, CHC2-type domain"/>
    <property type="match status" value="1"/>
</dbReference>
<accession>A0A0M1N0S3</accession>
<keyword evidence="9" id="KW-0460">Magnesium</keyword>
<dbReference type="Gene3D" id="3.40.1360.10">
    <property type="match status" value="1"/>
</dbReference>
<keyword evidence="3 12" id="KW-0808">Transferase</keyword>
<comment type="subunit">
    <text evidence="12">Monomer. Interacts with DnaB.</text>
</comment>
<evidence type="ECO:0000256" key="6">
    <source>
        <dbReference type="ARBA" id="ARBA00022723"/>
    </source>
</evidence>
<dbReference type="InterPro" id="IPR013264">
    <property type="entry name" value="DNAG_N"/>
</dbReference>
<keyword evidence="1 12" id="KW-0240">DNA-directed RNA polymerase</keyword>
<dbReference type="InterPro" id="IPR006171">
    <property type="entry name" value="TOPRIM_dom"/>
</dbReference>
<dbReference type="GO" id="GO:0005737">
    <property type="term" value="C:cytoplasm"/>
    <property type="evidence" value="ECO:0007669"/>
    <property type="project" value="TreeGrafter"/>
</dbReference>
<feature type="domain" description="Toprim" evidence="14">
    <location>
        <begin position="260"/>
        <end position="341"/>
    </location>
</feature>
<proteinExistence type="inferred from homology"/>
<dbReference type="EMBL" id="LHCF01000004">
    <property type="protein sequence ID" value="KOR75559.1"/>
    <property type="molecule type" value="Genomic_DNA"/>
</dbReference>
<dbReference type="InterPro" id="IPR037068">
    <property type="entry name" value="DNA_primase_core_N_sf"/>
</dbReference>
<comment type="similarity">
    <text evidence="12">Belongs to the DnaG primase family.</text>
</comment>
<keyword evidence="10 12" id="KW-0238">DNA-binding</keyword>
<dbReference type="OrthoDB" id="9803773at2"/>
<sequence length="631" mass="74596">MDKIKESFVAQINEKIPIYELVLKSGVVLKKQGKNFMGLCPFHQEKTPSFSVSKEKNIAFCMSCSKGGKPVTYWRQLKNISTETAVEELCEQFHIDLPKQKKNNKDVLYDVLNSAQQYFHDSLLYIIDNIKDHPLERYLFQERKLTLELIKEFGLGYAYDDFNSLKDYLLEKGFSAKTLLKLGLIKQRSNNEKEYYNFFVDRLMFPLTDEKGNIVGFSGRLIKEKEKYPKYLFNSETALFKKSNLLYRLYQHQEDIQTKNEIILTEGVFDVIAFYKKGIKNVVATLGTSFTEQHAKLLQSRSQNCLIIYDSDNAGKEAALKISTLLIKRNFKIKIVTLPDNLDPDQYILQKNIINLSSLKEKAKDFVFYNVEEWKEQNQSDDEIESKTVTLLKYYDLETKRYYAKELYKKYQISLNLAEQTYDKENNLFNDKKGYRFLSQIANDSDKFIHIKKMNKKQYNETDKHIIIEILLSDKFLPLIYEKRVIIFLHNSVLIDIVAKIKEYYEKHLPEENIHVNRHVDLDRFALLYEDFFQERKAKFDFDLFKEDIENSFLFKQKKNLPHLEDVKILLSKKTQLDDLANIEKEITSLEKDLTQMISNEEDVRQIEEKGQQLIQKKLELHKVREKLAKL</sequence>
<dbReference type="PROSITE" id="PS50880">
    <property type="entry name" value="TOPRIM"/>
    <property type="match status" value="1"/>
</dbReference>
<evidence type="ECO:0000259" key="14">
    <source>
        <dbReference type="PROSITE" id="PS50880"/>
    </source>
</evidence>
<comment type="domain">
    <text evidence="12">Contains an N-terminal zinc-binding domain, a central core domain that contains the primase activity, and a C-terminal DnaB-binding domain.</text>
</comment>
<evidence type="ECO:0000256" key="8">
    <source>
        <dbReference type="ARBA" id="ARBA00022833"/>
    </source>
</evidence>
<comment type="caution">
    <text evidence="15">The sequence shown here is derived from an EMBL/GenBank/DDBJ whole genome shotgun (WGS) entry which is preliminary data.</text>
</comment>
<dbReference type="PANTHER" id="PTHR30313:SF2">
    <property type="entry name" value="DNA PRIMASE"/>
    <property type="match status" value="1"/>
</dbReference>
<evidence type="ECO:0000256" key="7">
    <source>
        <dbReference type="ARBA" id="ARBA00022771"/>
    </source>
</evidence>
<dbReference type="GO" id="GO:0003899">
    <property type="term" value="F:DNA-directed RNA polymerase activity"/>
    <property type="evidence" value="ECO:0007669"/>
    <property type="project" value="UniProtKB-UniRule"/>
</dbReference>
<keyword evidence="13" id="KW-0175">Coiled coil</keyword>
<reference evidence="16" key="1">
    <citation type="submission" date="2015-05" db="EMBL/GenBank/DDBJ databases">
        <title>Draft genome sequence of 'Candidatus Phytoplasma Pruni' strain CX, a plant pathogenic bacterium.</title>
        <authorList>
            <person name="Lee I.-M."/>
            <person name="Bottner-Parker K.D."/>
            <person name="Shao J."/>
            <person name="Gundersen-Rindal D.E."/>
            <person name="Zhao Y."/>
            <person name="Davis R.E."/>
        </authorList>
    </citation>
    <scope>NUCLEOTIDE SEQUENCE [LARGE SCALE GENOMIC DNA]</scope>
    <source>
        <strain evidence="16">CX</strain>
    </source>
</reference>
<keyword evidence="2 12" id="KW-0639">Primosome</keyword>
<evidence type="ECO:0000256" key="1">
    <source>
        <dbReference type="ARBA" id="ARBA00022478"/>
    </source>
</evidence>
<keyword evidence="6 12" id="KW-0479">Metal-binding</keyword>